<dbReference type="RefSeq" id="WP_206558843.1">
    <property type="nucleotide sequence ID" value="NZ_JAFKCZ010000001.1"/>
</dbReference>
<dbReference type="AlphaFoldDB" id="A0A939IKY3"/>
<dbReference type="EMBL" id="JAFKCZ010000001">
    <property type="protein sequence ID" value="MBN7795422.1"/>
    <property type="molecule type" value="Genomic_DNA"/>
</dbReference>
<protein>
    <submittedName>
        <fullName evidence="1">DUF1214 domain-containing protein</fullName>
    </submittedName>
</protein>
<keyword evidence="2" id="KW-1185">Reference proteome</keyword>
<gene>
    <name evidence="1" type="ORF">JYP50_02395</name>
</gene>
<accession>A0A939IKY3</accession>
<dbReference type="Proteomes" id="UP000664303">
    <property type="component" value="Unassembled WGS sequence"/>
</dbReference>
<name>A0A939IKY3_9GAMM</name>
<evidence type="ECO:0000313" key="1">
    <source>
        <dbReference type="EMBL" id="MBN7795422.1"/>
    </source>
</evidence>
<organism evidence="1 2">
    <name type="scientific">Parahaliea mediterranea</name>
    <dbReference type="NCBI Taxonomy" id="651086"/>
    <lineage>
        <taxon>Bacteria</taxon>
        <taxon>Pseudomonadati</taxon>
        <taxon>Pseudomonadota</taxon>
        <taxon>Gammaproteobacteria</taxon>
        <taxon>Cellvibrionales</taxon>
        <taxon>Halieaceae</taxon>
        <taxon>Parahaliea</taxon>
    </lineage>
</organism>
<comment type="caution">
    <text evidence="1">The sequence shown here is derived from an EMBL/GenBank/DDBJ whole genome shotgun (WGS) entry which is preliminary data.</text>
</comment>
<proteinExistence type="predicted"/>
<sequence>MTDTKPEARLLNGELWNEFCDALKAAGAQVLAAGVPDDPLTRAEGYRYLTRLLRLGLEKQIEFSDPQHPQFYSLSHETAKIGNDNPDNFYQNCAVDGRHEYRIRGNRGTVDYLSIETKAGSFAGQGDMAPTGHVELADLAVDANGDFELVVSAREHPGNWLPMTEASDNLLVRQTFRDRATEKKAELSIECLDPATDPVLDPATFAAQLEAVVPFVSGTAGLFHQWMQHFAGHINQLPPNDQSMCLRAGGDPAIHYHNSYWQLEPDQALVVEFTPPRECRTWNLQLSNYWMESLDYRYHRVCVNRHNAVLQADGSVRIVIADAAFADAAFADAAPERDWPNWLDTAGHRSGAMLLRYVEARDKPPVSTRVVPLAALRAD</sequence>
<evidence type="ECO:0000313" key="2">
    <source>
        <dbReference type="Proteomes" id="UP000664303"/>
    </source>
</evidence>
<reference evidence="1" key="1">
    <citation type="submission" date="2021-02" db="EMBL/GenBank/DDBJ databases">
        <title>PHA producing bacteria isolated from coastal sediment in Guangdong, Shenzhen.</title>
        <authorList>
            <person name="Zheng W."/>
            <person name="Yu S."/>
            <person name="Huang Y."/>
        </authorList>
    </citation>
    <scope>NUCLEOTIDE SEQUENCE</scope>
    <source>
        <strain evidence="1">TN14-10</strain>
    </source>
</reference>